<evidence type="ECO:0000313" key="3">
    <source>
        <dbReference type="Proteomes" id="UP000434475"/>
    </source>
</evidence>
<organism evidence="2 3">
    <name type="scientific">Flavonifractor plautii</name>
    <name type="common">Fusobacterium plautii</name>
    <dbReference type="NCBI Taxonomy" id="292800"/>
    <lineage>
        <taxon>Bacteria</taxon>
        <taxon>Bacillati</taxon>
        <taxon>Bacillota</taxon>
        <taxon>Clostridia</taxon>
        <taxon>Eubacteriales</taxon>
        <taxon>Oscillospiraceae</taxon>
        <taxon>Flavonifractor</taxon>
    </lineage>
</organism>
<accession>A0A6I2R0R6</accession>
<reference evidence="2 3" key="1">
    <citation type="journal article" date="2019" name="Nat. Med.">
        <title>A library of human gut bacterial isolates paired with longitudinal multiomics data enables mechanistic microbiome research.</title>
        <authorList>
            <person name="Poyet M."/>
            <person name="Groussin M."/>
            <person name="Gibbons S.M."/>
            <person name="Avila-Pacheco J."/>
            <person name="Jiang X."/>
            <person name="Kearney S.M."/>
            <person name="Perrotta A.R."/>
            <person name="Berdy B."/>
            <person name="Zhao S."/>
            <person name="Lieberman T.D."/>
            <person name="Swanson P.K."/>
            <person name="Smith M."/>
            <person name="Roesemann S."/>
            <person name="Alexander J.E."/>
            <person name="Rich S.A."/>
            <person name="Livny J."/>
            <person name="Vlamakis H."/>
            <person name="Clish C."/>
            <person name="Bullock K."/>
            <person name="Deik A."/>
            <person name="Scott J."/>
            <person name="Pierce K.A."/>
            <person name="Xavier R.J."/>
            <person name="Alm E.J."/>
        </authorList>
    </citation>
    <scope>NUCLEOTIDE SEQUENCE [LARGE SCALE GENOMIC DNA]</scope>
    <source>
        <strain evidence="2 3">BIOML-A2</strain>
    </source>
</reference>
<dbReference type="Pfam" id="PF23961">
    <property type="entry name" value="Phage_tail_terminator_9"/>
    <property type="match status" value="1"/>
</dbReference>
<gene>
    <name evidence="2" type="ORF">GKE97_09435</name>
</gene>
<dbReference type="Proteomes" id="UP000434475">
    <property type="component" value="Unassembled WGS sequence"/>
</dbReference>
<dbReference type="AlphaFoldDB" id="A0A6I2R0R6"/>
<proteinExistence type="predicted"/>
<protein>
    <recommendedName>
        <fullName evidence="1">Phage neck terminator protein gp12-like domain-containing protein</fullName>
    </recommendedName>
</protein>
<dbReference type="NCBIfam" id="NF047498">
    <property type="entry name" value="LIC_12616_fam"/>
    <property type="match status" value="2"/>
</dbReference>
<dbReference type="InterPro" id="IPR057087">
    <property type="entry name" value="Gp12-like"/>
</dbReference>
<sequence length="180" mass="19327">MSFVTKRNALISALHKAVGVPVLLASQVQPEAEPPFIVYSVTADYIPDGGLGNYSLGEGATQDDLVEVREEQPTATLSFTACSVNRCYDDKGSQVQVLGADEALELATLAQGFFLHTGRDAIAGAGFVVVDVTNATSRDALELDEMGRRFGFDVRLRYTRTDAAAISKLEKPTIKGNVKE</sequence>
<dbReference type="EMBL" id="WKPR01000007">
    <property type="protein sequence ID" value="MSB19741.1"/>
    <property type="molecule type" value="Genomic_DNA"/>
</dbReference>
<feature type="domain" description="Phage neck terminator protein gp12-like" evidence="1">
    <location>
        <begin position="8"/>
        <end position="170"/>
    </location>
</feature>
<comment type="caution">
    <text evidence="2">The sequence shown here is derived from an EMBL/GenBank/DDBJ whole genome shotgun (WGS) entry which is preliminary data.</text>
</comment>
<dbReference type="RefSeq" id="WP_172697601.1">
    <property type="nucleotide sequence ID" value="NZ_CAXUMB010000006.1"/>
</dbReference>
<evidence type="ECO:0000259" key="1">
    <source>
        <dbReference type="Pfam" id="PF23961"/>
    </source>
</evidence>
<name>A0A6I2R0R6_FLAPL</name>
<evidence type="ECO:0000313" key="2">
    <source>
        <dbReference type="EMBL" id="MSB19741.1"/>
    </source>
</evidence>